<comment type="caution">
    <text evidence="9">The sequence shown here is derived from an EMBL/GenBank/DDBJ whole genome shotgun (WGS) entry which is preliminary data.</text>
</comment>
<dbReference type="Proteomes" id="UP001271007">
    <property type="component" value="Unassembled WGS sequence"/>
</dbReference>
<name>A0AAJ0D6C7_9PEZI</name>
<dbReference type="InterPro" id="IPR025256">
    <property type="entry name" value="TM7S3/TM198-like_dom"/>
</dbReference>
<keyword evidence="3 6" id="KW-1133">Transmembrane helix</keyword>
<feature type="transmembrane region" description="Helical" evidence="6">
    <location>
        <begin position="144"/>
        <end position="166"/>
    </location>
</feature>
<feature type="domain" description="TM7S3/TM198-like" evidence="8">
    <location>
        <begin position="125"/>
        <end position="345"/>
    </location>
</feature>
<evidence type="ECO:0000313" key="9">
    <source>
        <dbReference type="EMBL" id="KAK3047115.1"/>
    </source>
</evidence>
<accession>A0AAJ0D6C7</accession>
<feature type="region of interest" description="Disordered" evidence="5">
    <location>
        <begin position="624"/>
        <end position="717"/>
    </location>
</feature>
<feature type="transmembrane region" description="Helical" evidence="6">
    <location>
        <begin position="255"/>
        <end position="276"/>
    </location>
</feature>
<keyword evidence="10" id="KW-1185">Reference proteome</keyword>
<feature type="region of interest" description="Disordered" evidence="5">
    <location>
        <begin position="514"/>
        <end position="555"/>
    </location>
</feature>
<feature type="compositionally biased region" description="Polar residues" evidence="5">
    <location>
        <begin position="485"/>
        <end position="494"/>
    </location>
</feature>
<feature type="compositionally biased region" description="Basic and acidic residues" evidence="5">
    <location>
        <begin position="415"/>
        <end position="429"/>
    </location>
</feature>
<organism evidence="9 10">
    <name type="scientific">Extremus antarcticus</name>
    <dbReference type="NCBI Taxonomy" id="702011"/>
    <lineage>
        <taxon>Eukaryota</taxon>
        <taxon>Fungi</taxon>
        <taxon>Dikarya</taxon>
        <taxon>Ascomycota</taxon>
        <taxon>Pezizomycotina</taxon>
        <taxon>Dothideomycetes</taxon>
        <taxon>Dothideomycetidae</taxon>
        <taxon>Mycosphaerellales</taxon>
        <taxon>Extremaceae</taxon>
        <taxon>Extremus</taxon>
    </lineage>
</organism>
<feature type="compositionally biased region" description="Polar residues" evidence="5">
    <location>
        <begin position="675"/>
        <end position="686"/>
    </location>
</feature>
<feature type="compositionally biased region" description="Basic and acidic residues" evidence="5">
    <location>
        <begin position="691"/>
        <end position="703"/>
    </location>
</feature>
<evidence type="ECO:0000256" key="6">
    <source>
        <dbReference type="SAM" id="Phobius"/>
    </source>
</evidence>
<comment type="subcellular location">
    <subcellularLocation>
        <location evidence="1">Membrane</location>
        <topology evidence="1">Multi-pass membrane protein</topology>
    </subcellularLocation>
</comment>
<feature type="compositionally biased region" description="Polar residues" evidence="5">
    <location>
        <begin position="816"/>
        <end position="834"/>
    </location>
</feature>
<feature type="region of interest" description="Disordered" evidence="5">
    <location>
        <begin position="949"/>
        <end position="989"/>
    </location>
</feature>
<protein>
    <recommendedName>
        <fullName evidence="8">TM7S3/TM198-like domain-containing protein</fullName>
    </recommendedName>
</protein>
<feature type="transmembrane region" description="Helical" evidence="6">
    <location>
        <begin position="203"/>
        <end position="220"/>
    </location>
</feature>
<feature type="region of interest" description="Disordered" evidence="5">
    <location>
        <begin position="1030"/>
        <end position="1086"/>
    </location>
</feature>
<evidence type="ECO:0000259" key="8">
    <source>
        <dbReference type="Pfam" id="PF13886"/>
    </source>
</evidence>
<feature type="compositionally biased region" description="Pro residues" evidence="5">
    <location>
        <begin position="911"/>
        <end position="921"/>
    </location>
</feature>
<feature type="compositionally biased region" description="Low complexity" evidence="5">
    <location>
        <begin position="57"/>
        <end position="98"/>
    </location>
</feature>
<dbReference type="Pfam" id="PF13886">
    <property type="entry name" value="TM7S3_TM198"/>
    <property type="match status" value="1"/>
</dbReference>
<dbReference type="EMBL" id="JAWDJX010000068">
    <property type="protein sequence ID" value="KAK3047115.1"/>
    <property type="molecule type" value="Genomic_DNA"/>
</dbReference>
<reference evidence="9" key="1">
    <citation type="submission" date="2023-04" db="EMBL/GenBank/DDBJ databases">
        <title>Black Yeasts Isolated from many extreme environments.</title>
        <authorList>
            <person name="Coleine C."/>
            <person name="Stajich J.E."/>
            <person name="Selbmann L."/>
        </authorList>
    </citation>
    <scope>NUCLEOTIDE SEQUENCE</scope>
    <source>
        <strain evidence="9">CCFEE 5312</strain>
    </source>
</reference>
<sequence>MYVRGTLKAALLALCCAEIVVGRAAVYRRQDSETTAPATTENAPASSTDSTISTAQSNPSSESTTAEASTNEEQSRTSRQTSTSPTLTTSTSKATPTAHKNATTPHNEEQLPIQPEITPALGIAGVVLMVTGAGFAIVGIRHQWIVVFFSAAYLTALSVSVLIIYVMSAPVSDAIQGAYLVAALLTGLAFGAVSLVFNEVTEGLGCLLGGFCLSMWFLVLRPGSLIHSRTGRAIMIGVFSAVGWSLSFSQYTRNYGLIISTAFSGAMICILGIDCFSRAGLKEFWLYIWSAYEWERATECPADHSIDLNKDVFPIHTSTYPITRGIRVEIAGTIVLFLFGVVSQIKIWKIVREKKAKNEAAREQEASRRDQRDSAVGKTVEAKNGRSLEQWEAVYGDKDKAHVHTDSGVGTSLDGDPKKSASVAERKLGSIEMNDMGGVGAKHTSKGYQIRTGNDDDLQAERKNPQPPSNLDPEEERMWWDDYGSSRTKSNPATVRSVDHGSLNEMLLPDRTPMPGGPAVVPLPFSPSAERGDVKPLSEHSAEQKDIANPEKPVNERRGIALNQLAFEKLNQHAPANLPRIDDDRASSVAATADDARSIWRKSLAPTIPIQQGGLSLFADEFAADVPKSPRTPRTPIEDPMDDEDDEVLLRSPPLIVEPEGSTKPNTTDKRKRTLSTGSRARSTGSVGAARNDDNEAASKSDDAASVQPLKGQLPESISKVAMAYRTNEWAKHIADADQPTCEEAPDVEVDEAGVQVEVGRPVETPRPLNPAALSETTPPADPIVSSRPSFRQSSSTQQLKRNPSSGPTPVYAFSRSASQQSLQRHSSNNSITPQRRETRNVSTPILQQQTLLESPIEEDRAVSGPYQSTTPFVSTSNLLDERNTRLSRRTTSTSFNALAGTPNLNLQAPTPEPGMTPEPPTTASSTSDPSHIPGEENLTLAERKALIEQGTISPPPTRRQSYNPGAPTLGRVNSTNNPGLIYDSHQPRRTNTVDTVKQNAMLTQWRTSLQQGESAPRVAVAEEQARQAMLSQRERVGHSQRRASQRRETRESMRDVGMRTGQLTNKHQEAMRKMQAKANENTAPN</sequence>
<feature type="region of interest" description="Disordered" evidence="5">
    <location>
        <begin position="737"/>
        <end position="935"/>
    </location>
</feature>
<evidence type="ECO:0000256" key="2">
    <source>
        <dbReference type="ARBA" id="ARBA00022692"/>
    </source>
</evidence>
<evidence type="ECO:0000256" key="4">
    <source>
        <dbReference type="ARBA" id="ARBA00023136"/>
    </source>
</evidence>
<feature type="signal peptide" evidence="7">
    <location>
        <begin position="1"/>
        <end position="24"/>
    </location>
</feature>
<feature type="transmembrane region" description="Helical" evidence="6">
    <location>
        <begin position="120"/>
        <end position="138"/>
    </location>
</feature>
<evidence type="ECO:0000313" key="10">
    <source>
        <dbReference type="Proteomes" id="UP001271007"/>
    </source>
</evidence>
<feature type="compositionally biased region" description="Basic and acidic residues" evidence="5">
    <location>
        <begin position="530"/>
        <end position="555"/>
    </location>
</feature>
<evidence type="ECO:0000256" key="5">
    <source>
        <dbReference type="SAM" id="MobiDB-lite"/>
    </source>
</evidence>
<feature type="compositionally biased region" description="Polar residues" evidence="5">
    <location>
        <begin position="866"/>
        <end position="879"/>
    </location>
</feature>
<feature type="transmembrane region" description="Helical" evidence="6">
    <location>
        <begin position="178"/>
        <end position="197"/>
    </location>
</feature>
<evidence type="ECO:0000256" key="3">
    <source>
        <dbReference type="ARBA" id="ARBA00022989"/>
    </source>
</evidence>
<feature type="compositionally biased region" description="Low complexity" evidence="5">
    <location>
        <begin position="33"/>
        <end position="48"/>
    </location>
</feature>
<feature type="region of interest" description="Disordered" evidence="5">
    <location>
        <begin position="29"/>
        <end position="112"/>
    </location>
</feature>
<dbReference type="AlphaFoldDB" id="A0AAJ0D6C7"/>
<feature type="compositionally biased region" description="Low complexity" evidence="5">
    <location>
        <begin position="922"/>
        <end position="931"/>
    </location>
</feature>
<keyword evidence="7" id="KW-0732">Signal</keyword>
<evidence type="ECO:0000256" key="1">
    <source>
        <dbReference type="ARBA" id="ARBA00004141"/>
    </source>
</evidence>
<dbReference type="PANTHER" id="PTHR39469">
    <property type="entry name" value="CHROMOSOME 1, WHOLE GENOME SHOTGUN SEQUENCE"/>
    <property type="match status" value="1"/>
</dbReference>
<gene>
    <name evidence="9" type="ORF">LTR09_011447</name>
</gene>
<feature type="region of interest" description="Disordered" evidence="5">
    <location>
        <begin position="402"/>
        <end position="500"/>
    </location>
</feature>
<keyword evidence="2 6" id="KW-0812">Transmembrane</keyword>
<keyword evidence="4 6" id="KW-0472">Membrane</keyword>
<dbReference type="PANTHER" id="PTHR39469:SF1">
    <property type="entry name" value="DUF4203 DOMAIN-CONTAINING PROTEIN"/>
    <property type="match status" value="1"/>
</dbReference>
<proteinExistence type="predicted"/>
<feature type="compositionally biased region" description="Basic and acidic residues" evidence="5">
    <location>
        <begin position="1046"/>
        <end position="1058"/>
    </location>
</feature>
<feature type="compositionally biased region" description="Polar residues" evidence="5">
    <location>
        <begin position="841"/>
        <end position="853"/>
    </location>
</feature>
<feature type="transmembrane region" description="Helical" evidence="6">
    <location>
        <begin position="232"/>
        <end position="249"/>
    </location>
</feature>
<feature type="chain" id="PRO_5042540552" description="TM7S3/TM198-like domain-containing protein" evidence="7">
    <location>
        <begin position="25"/>
        <end position="1086"/>
    </location>
</feature>
<feature type="compositionally biased region" description="Low complexity" evidence="5">
    <location>
        <begin position="786"/>
        <end position="799"/>
    </location>
</feature>
<evidence type="ECO:0000256" key="7">
    <source>
        <dbReference type="SAM" id="SignalP"/>
    </source>
</evidence>
<dbReference type="GO" id="GO:0016020">
    <property type="term" value="C:membrane"/>
    <property type="evidence" value="ECO:0007669"/>
    <property type="project" value="UniProtKB-SubCell"/>
</dbReference>
<feature type="region of interest" description="Disordered" evidence="5">
    <location>
        <begin position="359"/>
        <end position="382"/>
    </location>
</feature>